<keyword evidence="3" id="KW-0378">Hydrolase</keyword>
<dbReference type="Proteomes" id="UP000596742">
    <property type="component" value="Unassembled WGS sequence"/>
</dbReference>
<keyword evidence="3" id="KW-0347">Helicase</keyword>
<dbReference type="GO" id="GO:0003690">
    <property type="term" value="F:double-stranded DNA binding"/>
    <property type="evidence" value="ECO:0007669"/>
    <property type="project" value="TreeGrafter"/>
</dbReference>
<dbReference type="GO" id="GO:0043564">
    <property type="term" value="C:Ku70:Ku80 complex"/>
    <property type="evidence" value="ECO:0007669"/>
    <property type="project" value="TreeGrafter"/>
</dbReference>
<dbReference type="InterPro" id="IPR006164">
    <property type="entry name" value="DNA_bd_Ku70/Ku80"/>
</dbReference>
<protein>
    <submittedName>
        <fullName evidence="3">ATP-dependent DNA helicase 2 subunit 2</fullName>
    </submittedName>
</protein>
<dbReference type="InterPro" id="IPR016194">
    <property type="entry name" value="SPOC-like_C_dom_sf"/>
</dbReference>
<dbReference type="Pfam" id="PF02735">
    <property type="entry name" value="Ku"/>
    <property type="match status" value="1"/>
</dbReference>
<feature type="domain" description="Ku" evidence="2">
    <location>
        <begin position="1"/>
        <end position="71"/>
    </location>
</feature>
<dbReference type="GO" id="GO:0000723">
    <property type="term" value="P:telomere maintenance"/>
    <property type="evidence" value="ECO:0007669"/>
    <property type="project" value="TreeGrafter"/>
</dbReference>
<dbReference type="SUPFAM" id="SSF100939">
    <property type="entry name" value="SPOC domain-like"/>
    <property type="match status" value="1"/>
</dbReference>
<dbReference type="GO" id="GO:0042162">
    <property type="term" value="F:telomeric DNA binding"/>
    <property type="evidence" value="ECO:0007669"/>
    <property type="project" value="TreeGrafter"/>
</dbReference>
<keyword evidence="1" id="KW-0238">DNA-binding</keyword>
<evidence type="ECO:0000313" key="4">
    <source>
        <dbReference type="Proteomes" id="UP000596742"/>
    </source>
</evidence>
<keyword evidence="4" id="KW-1185">Reference proteome</keyword>
<comment type="caution">
    <text evidence="3">The sequence shown here is derived from an EMBL/GenBank/DDBJ whole genome shotgun (WGS) entry which is preliminary data.</text>
</comment>
<sequence length="76" mass="8446">MVAIVRKVYSAASGPKLGCLIPHIKTEYECLIYVELPFREDIRQFTFGSLPITEDSKANVKNAPSADQLKAVVINH</sequence>
<name>A0A8B6DPW3_MYTGA</name>
<keyword evidence="3" id="KW-0067">ATP-binding</keyword>
<organism evidence="3 4">
    <name type="scientific">Mytilus galloprovincialis</name>
    <name type="common">Mediterranean mussel</name>
    <dbReference type="NCBI Taxonomy" id="29158"/>
    <lineage>
        <taxon>Eukaryota</taxon>
        <taxon>Metazoa</taxon>
        <taxon>Spiralia</taxon>
        <taxon>Lophotrochozoa</taxon>
        <taxon>Mollusca</taxon>
        <taxon>Bivalvia</taxon>
        <taxon>Autobranchia</taxon>
        <taxon>Pteriomorphia</taxon>
        <taxon>Mytilida</taxon>
        <taxon>Mytiloidea</taxon>
        <taxon>Mytilidae</taxon>
        <taxon>Mytilinae</taxon>
        <taxon>Mytilus</taxon>
    </lineage>
</organism>
<dbReference type="GO" id="GO:0006303">
    <property type="term" value="P:double-strand break repair via nonhomologous end joining"/>
    <property type="evidence" value="ECO:0007669"/>
    <property type="project" value="InterPro"/>
</dbReference>
<gene>
    <name evidence="3" type="ORF">MGAL_10B023727</name>
</gene>
<evidence type="ECO:0000259" key="2">
    <source>
        <dbReference type="Pfam" id="PF02735"/>
    </source>
</evidence>
<dbReference type="Gene3D" id="2.40.290.10">
    <property type="match status" value="1"/>
</dbReference>
<keyword evidence="3" id="KW-0547">Nucleotide-binding</keyword>
<dbReference type="PANTHER" id="PTHR12604">
    <property type="entry name" value="KU AUTOANTIGEN DNA HELICASE"/>
    <property type="match status" value="1"/>
</dbReference>
<dbReference type="OrthoDB" id="30826at2759"/>
<dbReference type="GO" id="GO:0004386">
    <property type="term" value="F:helicase activity"/>
    <property type="evidence" value="ECO:0007669"/>
    <property type="project" value="UniProtKB-KW"/>
</dbReference>
<dbReference type="AlphaFoldDB" id="A0A8B6DPW3"/>
<accession>A0A8B6DPW3</accession>
<reference evidence="3" key="1">
    <citation type="submission" date="2018-11" db="EMBL/GenBank/DDBJ databases">
        <authorList>
            <person name="Alioto T."/>
            <person name="Alioto T."/>
        </authorList>
    </citation>
    <scope>NUCLEOTIDE SEQUENCE</scope>
</reference>
<evidence type="ECO:0000313" key="3">
    <source>
        <dbReference type="EMBL" id="VDI23373.1"/>
    </source>
</evidence>
<dbReference type="EMBL" id="UYJE01003920">
    <property type="protein sequence ID" value="VDI23373.1"/>
    <property type="molecule type" value="Genomic_DNA"/>
</dbReference>
<proteinExistence type="predicted"/>
<evidence type="ECO:0000256" key="1">
    <source>
        <dbReference type="ARBA" id="ARBA00023125"/>
    </source>
</evidence>
<dbReference type="PANTHER" id="PTHR12604:SF4">
    <property type="entry name" value="X-RAY REPAIR CROSS-COMPLEMENTING PROTEIN 5"/>
    <property type="match status" value="1"/>
</dbReference>